<protein>
    <submittedName>
        <fullName evidence="1">Uncharacterized protein</fullName>
    </submittedName>
</protein>
<evidence type="ECO:0000313" key="2">
    <source>
        <dbReference type="Proteomes" id="UP000215914"/>
    </source>
</evidence>
<reference evidence="1" key="1">
    <citation type="journal article" date="2017" name="Nature">
        <title>The sunflower genome provides insights into oil metabolism, flowering and Asterid evolution.</title>
        <authorList>
            <person name="Badouin H."/>
            <person name="Gouzy J."/>
            <person name="Grassa C.J."/>
            <person name="Murat F."/>
            <person name="Staton S.E."/>
            <person name="Cottret L."/>
            <person name="Lelandais-Briere C."/>
            <person name="Owens G.L."/>
            <person name="Carrere S."/>
            <person name="Mayjonade B."/>
            <person name="Legrand L."/>
            <person name="Gill N."/>
            <person name="Kane N.C."/>
            <person name="Bowers J.E."/>
            <person name="Hubner S."/>
            <person name="Bellec A."/>
            <person name="Berard A."/>
            <person name="Berges H."/>
            <person name="Blanchet N."/>
            <person name="Boniface M.C."/>
            <person name="Brunel D."/>
            <person name="Catrice O."/>
            <person name="Chaidir N."/>
            <person name="Claudel C."/>
            <person name="Donnadieu C."/>
            <person name="Faraut T."/>
            <person name="Fievet G."/>
            <person name="Helmstetter N."/>
            <person name="King M."/>
            <person name="Knapp S.J."/>
            <person name="Lai Z."/>
            <person name="Le Paslier M.C."/>
            <person name="Lippi Y."/>
            <person name="Lorenzon L."/>
            <person name="Mandel J.R."/>
            <person name="Marage G."/>
            <person name="Marchand G."/>
            <person name="Marquand E."/>
            <person name="Bret-Mestries E."/>
            <person name="Morien E."/>
            <person name="Nambeesan S."/>
            <person name="Nguyen T."/>
            <person name="Pegot-Espagnet P."/>
            <person name="Pouilly N."/>
            <person name="Raftis F."/>
            <person name="Sallet E."/>
            <person name="Schiex T."/>
            <person name="Thomas J."/>
            <person name="Vandecasteele C."/>
            <person name="Vares D."/>
            <person name="Vear F."/>
            <person name="Vautrin S."/>
            <person name="Crespi M."/>
            <person name="Mangin B."/>
            <person name="Burke J.M."/>
            <person name="Salse J."/>
            <person name="Munos S."/>
            <person name="Vincourt P."/>
            <person name="Rieseberg L.H."/>
            <person name="Langlade N.B."/>
        </authorList>
    </citation>
    <scope>NUCLEOTIDE SEQUENCE</scope>
    <source>
        <tissue evidence="1">Leaves</tissue>
    </source>
</reference>
<dbReference type="Proteomes" id="UP000215914">
    <property type="component" value="Unassembled WGS sequence"/>
</dbReference>
<accession>A0A9K3DKV6</accession>
<keyword evidence="2" id="KW-1185">Reference proteome</keyword>
<name>A0A9K3DKV6_HELAN</name>
<dbReference type="Gramene" id="mRNA:HanXRQr2_Chr17g0810281">
    <property type="protein sequence ID" value="CDS:HanXRQr2_Chr17g0810281.1"/>
    <property type="gene ID" value="HanXRQr2_Chr17g0810281"/>
</dbReference>
<organism evidence="1 2">
    <name type="scientific">Helianthus annuus</name>
    <name type="common">Common sunflower</name>
    <dbReference type="NCBI Taxonomy" id="4232"/>
    <lineage>
        <taxon>Eukaryota</taxon>
        <taxon>Viridiplantae</taxon>
        <taxon>Streptophyta</taxon>
        <taxon>Embryophyta</taxon>
        <taxon>Tracheophyta</taxon>
        <taxon>Spermatophyta</taxon>
        <taxon>Magnoliopsida</taxon>
        <taxon>eudicotyledons</taxon>
        <taxon>Gunneridae</taxon>
        <taxon>Pentapetalae</taxon>
        <taxon>asterids</taxon>
        <taxon>campanulids</taxon>
        <taxon>Asterales</taxon>
        <taxon>Asteraceae</taxon>
        <taxon>Asteroideae</taxon>
        <taxon>Heliantheae alliance</taxon>
        <taxon>Heliantheae</taxon>
        <taxon>Helianthus</taxon>
    </lineage>
</organism>
<reference evidence="1" key="2">
    <citation type="submission" date="2020-06" db="EMBL/GenBank/DDBJ databases">
        <title>Helianthus annuus Genome sequencing and assembly Release 2.</title>
        <authorList>
            <person name="Gouzy J."/>
            <person name="Langlade N."/>
            <person name="Munos S."/>
        </authorList>
    </citation>
    <scope>NUCLEOTIDE SEQUENCE</scope>
    <source>
        <tissue evidence="1">Leaves</tissue>
    </source>
</reference>
<proteinExistence type="predicted"/>
<gene>
    <name evidence="1" type="ORF">HanXRQr2_Chr17g0810281</name>
</gene>
<comment type="caution">
    <text evidence="1">The sequence shown here is derived from an EMBL/GenBank/DDBJ whole genome shotgun (WGS) entry which is preliminary data.</text>
</comment>
<dbReference type="AlphaFoldDB" id="A0A9K3DKV6"/>
<sequence>MMGSLGGCLWQRVEEMVVVNVTGVPAEIWYRSPMNKEGIGESMCGMRLIERS</sequence>
<dbReference type="EMBL" id="MNCJ02000332">
    <property type="protein sequence ID" value="KAF5756068.1"/>
    <property type="molecule type" value="Genomic_DNA"/>
</dbReference>
<evidence type="ECO:0000313" key="1">
    <source>
        <dbReference type="EMBL" id="KAF5756068.1"/>
    </source>
</evidence>